<dbReference type="PANTHER" id="PTHR33202:SF1">
    <property type="entry name" value="FERRIC UPTAKE REGULATION PROTEIN"/>
    <property type="match status" value="1"/>
</dbReference>
<evidence type="ECO:0000256" key="7">
    <source>
        <dbReference type="ARBA" id="ARBA00023125"/>
    </source>
</evidence>
<accession>A0A0R2MXJ2</accession>
<feature type="binding site" evidence="9">
    <location>
        <position position="143"/>
    </location>
    <ligand>
        <name>Zn(2+)</name>
        <dbReference type="ChEBI" id="CHEBI:29105"/>
    </ligand>
</feature>
<reference evidence="11 12" key="1">
    <citation type="journal article" date="2015" name="Genome Announc.">
        <title>Expanding the biotechnology potential of lactobacilli through comparative genomics of 213 strains and associated genera.</title>
        <authorList>
            <person name="Sun Z."/>
            <person name="Harris H.M."/>
            <person name="McCann A."/>
            <person name="Guo C."/>
            <person name="Argimon S."/>
            <person name="Zhang W."/>
            <person name="Yang X."/>
            <person name="Jeffery I.B."/>
            <person name="Cooney J.C."/>
            <person name="Kagawa T.F."/>
            <person name="Liu W."/>
            <person name="Song Y."/>
            <person name="Salvetti E."/>
            <person name="Wrobel A."/>
            <person name="Rasinkangas P."/>
            <person name="Parkhill J."/>
            <person name="Rea M.C."/>
            <person name="O'Sullivan O."/>
            <person name="Ritari J."/>
            <person name="Douillard F.P."/>
            <person name="Paul Ross R."/>
            <person name="Yang R."/>
            <person name="Briner A.E."/>
            <person name="Felis G.E."/>
            <person name="de Vos W.M."/>
            <person name="Barrangou R."/>
            <person name="Klaenhammer T.R."/>
            <person name="Caufield P.W."/>
            <person name="Cui Y."/>
            <person name="Zhang H."/>
            <person name="O'Toole P.W."/>
        </authorList>
    </citation>
    <scope>NUCLEOTIDE SEQUENCE [LARGE SCALE GENOMIC DNA]</scope>
    <source>
        <strain evidence="11 12">DSM 24301</strain>
    </source>
</reference>
<protein>
    <submittedName>
        <fullName evidence="11">Fe2+ Zn2+ uptake regulation protein</fullName>
    </submittedName>
</protein>
<dbReference type="Pfam" id="PF01475">
    <property type="entry name" value="FUR"/>
    <property type="match status" value="1"/>
</dbReference>
<keyword evidence="6" id="KW-0805">Transcription regulation</keyword>
<dbReference type="PANTHER" id="PTHR33202">
    <property type="entry name" value="ZINC UPTAKE REGULATION PROTEIN"/>
    <property type="match status" value="1"/>
</dbReference>
<comment type="cofactor">
    <cofactor evidence="10">
        <name>Mn(2+)</name>
        <dbReference type="ChEBI" id="CHEBI:29035"/>
    </cofactor>
    <cofactor evidence="10">
        <name>Fe(2+)</name>
        <dbReference type="ChEBI" id="CHEBI:29033"/>
    </cofactor>
    <text evidence="10">Binds 1 Mn(2+) or Fe(2+) ion per subunit.</text>
</comment>
<keyword evidence="10" id="KW-0408">Iron</keyword>
<name>A0A0R2MXJ2_9LACO</name>
<comment type="similarity">
    <text evidence="2">Belongs to the Fur family.</text>
</comment>
<comment type="cofactor">
    <cofactor evidence="9">
        <name>Zn(2+)</name>
        <dbReference type="ChEBI" id="CHEBI:29105"/>
    </cofactor>
    <text evidence="9">Binds 1 zinc ion per subunit.</text>
</comment>
<evidence type="ECO:0000313" key="12">
    <source>
        <dbReference type="Proteomes" id="UP000050969"/>
    </source>
</evidence>
<keyword evidence="3" id="KW-0963">Cytoplasm</keyword>
<evidence type="ECO:0000256" key="8">
    <source>
        <dbReference type="ARBA" id="ARBA00023163"/>
    </source>
</evidence>
<keyword evidence="5 9" id="KW-0862">Zinc</keyword>
<dbReference type="Gene3D" id="1.10.10.10">
    <property type="entry name" value="Winged helix-like DNA-binding domain superfamily/Winged helix DNA-binding domain"/>
    <property type="match status" value="1"/>
</dbReference>
<keyword evidence="8" id="KW-0804">Transcription</keyword>
<evidence type="ECO:0000256" key="6">
    <source>
        <dbReference type="ARBA" id="ARBA00023015"/>
    </source>
</evidence>
<dbReference type="EMBL" id="JQCE01000021">
    <property type="protein sequence ID" value="KRO17138.1"/>
    <property type="molecule type" value="Genomic_DNA"/>
</dbReference>
<feature type="binding site" evidence="9">
    <location>
        <position position="140"/>
    </location>
    <ligand>
        <name>Zn(2+)</name>
        <dbReference type="ChEBI" id="CHEBI:29105"/>
    </ligand>
</feature>
<feature type="binding site" evidence="9">
    <location>
        <position position="103"/>
    </location>
    <ligand>
        <name>Zn(2+)</name>
        <dbReference type="ChEBI" id="CHEBI:29105"/>
    </ligand>
</feature>
<comment type="caution">
    <text evidence="11">The sequence shown here is derived from an EMBL/GenBank/DDBJ whole genome shotgun (WGS) entry which is preliminary data.</text>
</comment>
<dbReference type="GO" id="GO:0008270">
    <property type="term" value="F:zinc ion binding"/>
    <property type="evidence" value="ECO:0007669"/>
    <property type="project" value="TreeGrafter"/>
</dbReference>
<dbReference type="SUPFAM" id="SSF46785">
    <property type="entry name" value="Winged helix' DNA-binding domain"/>
    <property type="match status" value="1"/>
</dbReference>
<evidence type="ECO:0000256" key="5">
    <source>
        <dbReference type="ARBA" id="ARBA00022833"/>
    </source>
</evidence>
<keyword evidence="7" id="KW-0238">DNA-binding</keyword>
<dbReference type="InterPro" id="IPR036388">
    <property type="entry name" value="WH-like_DNA-bd_sf"/>
</dbReference>
<gene>
    <name evidence="11" type="ORF">IV56_GL000464</name>
</gene>
<proteinExistence type="inferred from homology"/>
<feature type="binding site" evidence="10">
    <location>
        <position position="97"/>
    </location>
    <ligand>
        <name>Fe cation</name>
        <dbReference type="ChEBI" id="CHEBI:24875"/>
    </ligand>
</feature>
<dbReference type="Proteomes" id="UP000050969">
    <property type="component" value="Unassembled WGS sequence"/>
</dbReference>
<keyword evidence="9" id="KW-0479">Metal-binding</keyword>
<dbReference type="GO" id="GO:0003700">
    <property type="term" value="F:DNA-binding transcription factor activity"/>
    <property type="evidence" value="ECO:0007669"/>
    <property type="project" value="InterPro"/>
</dbReference>
<feature type="binding site" evidence="9">
    <location>
        <position position="106"/>
    </location>
    <ligand>
        <name>Zn(2+)</name>
        <dbReference type="ChEBI" id="CHEBI:29105"/>
    </ligand>
</feature>
<evidence type="ECO:0000256" key="3">
    <source>
        <dbReference type="ARBA" id="ARBA00022490"/>
    </source>
</evidence>
<feature type="binding site" evidence="10">
    <location>
        <position position="132"/>
    </location>
    <ligand>
        <name>Fe cation</name>
        <dbReference type="ChEBI" id="CHEBI:24875"/>
    </ligand>
</feature>
<dbReference type="GO" id="GO:0000976">
    <property type="term" value="F:transcription cis-regulatory region binding"/>
    <property type="evidence" value="ECO:0007669"/>
    <property type="project" value="TreeGrafter"/>
</dbReference>
<dbReference type="GO" id="GO:0045892">
    <property type="term" value="P:negative regulation of DNA-templated transcription"/>
    <property type="evidence" value="ECO:0007669"/>
    <property type="project" value="TreeGrafter"/>
</dbReference>
<evidence type="ECO:0000256" key="1">
    <source>
        <dbReference type="ARBA" id="ARBA00004496"/>
    </source>
</evidence>
<evidence type="ECO:0000313" key="11">
    <source>
        <dbReference type="EMBL" id="KRO17138.1"/>
    </source>
</evidence>
<dbReference type="GO" id="GO:1900376">
    <property type="term" value="P:regulation of secondary metabolite biosynthetic process"/>
    <property type="evidence" value="ECO:0007669"/>
    <property type="project" value="TreeGrafter"/>
</dbReference>
<organism evidence="11 12">
    <name type="scientific">Lacticaseibacillus saniviri JCM 17471 = DSM 24301</name>
    <dbReference type="NCBI Taxonomy" id="1293598"/>
    <lineage>
        <taxon>Bacteria</taxon>
        <taxon>Bacillati</taxon>
        <taxon>Bacillota</taxon>
        <taxon>Bacilli</taxon>
        <taxon>Lactobacillales</taxon>
        <taxon>Lactobacillaceae</taxon>
        <taxon>Lacticaseibacillus</taxon>
    </lineage>
</organism>
<evidence type="ECO:0000256" key="9">
    <source>
        <dbReference type="PIRSR" id="PIRSR602481-1"/>
    </source>
</evidence>
<dbReference type="InterPro" id="IPR002481">
    <property type="entry name" value="FUR"/>
</dbReference>
<keyword evidence="4" id="KW-0678">Repressor</keyword>
<dbReference type="AlphaFoldDB" id="A0A0R2MXJ2"/>
<dbReference type="InterPro" id="IPR043135">
    <property type="entry name" value="Fur_C"/>
</dbReference>
<evidence type="ECO:0000256" key="2">
    <source>
        <dbReference type="ARBA" id="ARBA00007957"/>
    </source>
</evidence>
<dbReference type="Gene3D" id="3.30.1490.190">
    <property type="match status" value="1"/>
</dbReference>
<dbReference type="PATRIC" id="fig|1293598.4.peg.497"/>
<dbReference type="CDD" id="cd07153">
    <property type="entry name" value="Fur_like"/>
    <property type="match status" value="1"/>
</dbReference>
<sequence>MEDFKMTNTGIAIEALKAGGLRLTKQRTDLLEFLSDNQDEYIEVTKVDDHMRGLYPGLSHDTIYRNIKSFEDLGIIETHMQGEQLAVKFQCDFQHPHHHHFICQQCHRVTELEMCPMDFFEAQLPGAKITGHRFELYGICARCQQANA</sequence>
<evidence type="ECO:0000256" key="10">
    <source>
        <dbReference type="PIRSR" id="PIRSR602481-2"/>
    </source>
</evidence>
<dbReference type="InterPro" id="IPR036390">
    <property type="entry name" value="WH_DNA-bd_sf"/>
</dbReference>
<comment type="subcellular location">
    <subcellularLocation>
        <location evidence="1">Cytoplasm</location>
    </subcellularLocation>
</comment>
<dbReference type="STRING" id="1293598.IV56_GL000464"/>
<keyword evidence="12" id="KW-1185">Reference proteome</keyword>
<dbReference type="GO" id="GO:0005737">
    <property type="term" value="C:cytoplasm"/>
    <property type="evidence" value="ECO:0007669"/>
    <property type="project" value="UniProtKB-SubCell"/>
</dbReference>
<evidence type="ECO:0000256" key="4">
    <source>
        <dbReference type="ARBA" id="ARBA00022491"/>
    </source>
</evidence>